<evidence type="ECO:0000256" key="2">
    <source>
        <dbReference type="SAM" id="SignalP"/>
    </source>
</evidence>
<evidence type="ECO:0000313" key="3">
    <source>
        <dbReference type="EMBL" id="CAD5113560.1"/>
    </source>
</evidence>
<comment type="caution">
    <text evidence="3">The sequence shown here is derived from an EMBL/GenBank/DDBJ whole genome shotgun (WGS) entry which is preliminary data.</text>
</comment>
<sequence length="369" mass="43320">MCCLKKFFILLLSVNGTLCLFDEMPRHLAYYDDKTPVTFNFSVTLYRKFNHFHLTFFYMLNDRYHEIVLNSSLVTLIKRRPFYHVSMKFPPQHFEFRSLTNTRIIVAVLRFIQCPKYFSSLSDELDNRIIVYYESFAPRVVCSLRSFNRHEDSSKYVKRILKGKIFIQFLKKDIASGVKSIMCKVNYTDEGWSSPEETSAIRNLVGRHYHLSQKKPILLNEMICSAPVVIANTTAEIFRRGNKLLCTSDHNGENAKVAFLKIYDSDIIVVERDEYELKSCNRETHFLIRCRIKIEFFDGTIKYARSGFYSGFTCLLGEDEDLIRLDKKIEKLYLTFIIETAVVVIFIIFGLILSIKYLYTTRCSTKENE</sequence>
<accession>A0A7I8VD27</accession>
<organism evidence="3 4">
    <name type="scientific">Dimorphilus gyrociliatus</name>
    <dbReference type="NCBI Taxonomy" id="2664684"/>
    <lineage>
        <taxon>Eukaryota</taxon>
        <taxon>Metazoa</taxon>
        <taxon>Spiralia</taxon>
        <taxon>Lophotrochozoa</taxon>
        <taxon>Annelida</taxon>
        <taxon>Polychaeta</taxon>
        <taxon>Polychaeta incertae sedis</taxon>
        <taxon>Dinophilidae</taxon>
        <taxon>Dimorphilus</taxon>
    </lineage>
</organism>
<proteinExistence type="predicted"/>
<feature type="signal peptide" evidence="2">
    <location>
        <begin position="1"/>
        <end position="19"/>
    </location>
</feature>
<keyword evidence="1" id="KW-0812">Transmembrane</keyword>
<gene>
    <name evidence="3" type="ORF">DGYR_LOCUS2526</name>
</gene>
<reference evidence="3 4" key="1">
    <citation type="submission" date="2020-08" db="EMBL/GenBank/DDBJ databases">
        <authorList>
            <person name="Hejnol A."/>
        </authorList>
    </citation>
    <scope>NUCLEOTIDE SEQUENCE [LARGE SCALE GENOMIC DNA]</scope>
</reference>
<protein>
    <submittedName>
        <fullName evidence="3">DgyrCDS2725</fullName>
    </submittedName>
</protein>
<keyword evidence="4" id="KW-1185">Reference proteome</keyword>
<feature type="transmembrane region" description="Helical" evidence="1">
    <location>
        <begin position="332"/>
        <end position="359"/>
    </location>
</feature>
<feature type="chain" id="PRO_5029587622" evidence="2">
    <location>
        <begin position="20"/>
        <end position="369"/>
    </location>
</feature>
<keyword evidence="1" id="KW-0472">Membrane</keyword>
<keyword evidence="1" id="KW-1133">Transmembrane helix</keyword>
<dbReference type="AlphaFoldDB" id="A0A7I8VD27"/>
<dbReference type="EMBL" id="CAJFCJ010000004">
    <property type="protein sequence ID" value="CAD5113560.1"/>
    <property type="molecule type" value="Genomic_DNA"/>
</dbReference>
<evidence type="ECO:0000256" key="1">
    <source>
        <dbReference type="SAM" id="Phobius"/>
    </source>
</evidence>
<dbReference type="Proteomes" id="UP000549394">
    <property type="component" value="Unassembled WGS sequence"/>
</dbReference>
<keyword evidence="2" id="KW-0732">Signal</keyword>
<name>A0A7I8VD27_9ANNE</name>
<evidence type="ECO:0000313" key="4">
    <source>
        <dbReference type="Proteomes" id="UP000549394"/>
    </source>
</evidence>